<dbReference type="PANTHER" id="PTHR33375">
    <property type="entry name" value="CHROMOSOME-PARTITIONING PROTEIN PARB-RELATED"/>
    <property type="match status" value="1"/>
</dbReference>
<evidence type="ECO:0000313" key="3">
    <source>
        <dbReference type="EMBL" id="MTR84072.1"/>
    </source>
</evidence>
<organism evidence="3 6">
    <name type="scientific">Roseburia intestinalis</name>
    <dbReference type="NCBI Taxonomy" id="166486"/>
    <lineage>
        <taxon>Bacteria</taxon>
        <taxon>Bacillati</taxon>
        <taxon>Bacillota</taxon>
        <taxon>Clostridia</taxon>
        <taxon>Lachnospirales</taxon>
        <taxon>Lachnospiraceae</taxon>
        <taxon>Roseburia</taxon>
    </lineage>
</organism>
<evidence type="ECO:0000313" key="5">
    <source>
        <dbReference type="Proteomes" id="UP000284465"/>
    </source>
</evidence>
<sequence>MAKNVTSADIFGGMFQNLPDYATKREEISENKEKKDSYAREEKKSDVVMIRREQLITFHDHPYRVNEDQAMEDLAESVKTYGIREPLLVRPVSNQKDEYEIISGHRRNHAAGMAGLKEVPVHIEELDDDTAAILMVDSNNKRETLLPSEKAWAYRIKAEAMRHQGKRNDLMTEADMELEKDTGGMKKVGEKNGDSERTVRRYIRLTYLLKDLLNLVDEGKLSGGLGYTLSFFDCEEQQGIWEYYQESHRLPNSKQLEEMMQCHKNGSLDRLEINKIMNMKPKKEKMVKKEITIKKEKIKSFFPKDATDEYVENVIMELLAGWAEKQEKDTRSE</sequence>
<dbReference type="SUPFAM" id="SSF110849">
    <property type="entry name" value="ParB/Sulfiredoxin"/>
    <property type="match status" value="1"/>
</dbReference>
<dbReference type="PANTHER" id="PTHR33375:SF1">
    <property type="entry name" value="CHROMOSOME-PARTITIONING PROTEIN PARB-RELATED"/>
    <property type="match status" value="1"/>
</dbReference>
<dbReference type="Gene3D" id="1.10.10.2830">
    <property type="match status" value="1"/>
</dbReference>
<proteinExistence type="inferred from homology"/>
<dbReference type="Proteomes" id="UP000284465">
    <property type="component" value="Unassembled WGS sequence"/>
</dbReference>
<dbReference type="InterPro" id="IPR004437">
    <property type="entry name" value="ParB/RepB/Spo0J"/>
</dbReference>
<dbReference type="SMART" id="SM00470">
    <property type="entry name" value="ParB"/>
    <property type="match status" value="1"/>
</dbReference>
<dbReference type="RefSeq" id="WP_118412566.1">
    <property type="nucleotide sequence ID" value="NZ_QRPI01000005.1"/>
</dbReference>
<reference evidence="4 5" key="1">
    <citation type="submission" date="2018-08" db="EMBL/GenBank/DDBJ databases">
        <title>A genome reference for cultivated species of the human gut microbiota.</title>
        <authorList>
            <person name="Zou Y."/>
            <person name="Xue W."/>
            <person name="Luo G."/>
        </authorList>
    </citation>
    <scope>NUCLEOTIDE SEQUENCE [LARGE SCALE GENOMIC DNA]</scope>
    <source>
        <strain evidence="4 5">AM43-11</strain>
    </source>
</reference>
<name>A0A415NZP5_9FIRM</name>
<dbReference type="CDD" id="cd16407">
    <property type="entry name" value="ParB_N_like"/>
    <property type="match status" value="1"/>
</dbReference>
<dbReference type="InterPro" id="IPR050336">
    <property type="entry name" value="Chromosome_partition/occlusion"/>
</dbReference>
<dbReference type="InterPro" id="IPR036086">
    <property type="entry name" value="ParB/Sulfiredoxin_sf"/>
</dbReference>
<comment type="similarity">
    <text evidence="1">Belongs to the ParB family.</text>
</comment>
<dbReference type="Gene3D" id="3.90.1530.30">
    <property type="match status" value="1"/>
</dbReference>
<feature type="domain" description="ParB-like N-terminal" evidence="2">
    <location>
        <begin position="48"/>
        <end position="140"/>
    </location>
</feature>
<evidence type="ECO:0000259" key="2">
    <source>
        <dbReference type="SMART" id="SM00470"/>
    </source>
</evidence>
<comment type="caution">
    <text evidence="3">The sequence shown here is derived from an EMBL/GenBank/DDBJ whole genome shotgun (WGS) entry which is preliminary data.</text>
</comment>
<dbReference type="Pfam" id="PF02195">
    <property type="entry name" value="ParB_N"/>
    <property type="match status" value="1"/>
</dbReference>
<dbReference type="NCBIfam" id="TIGR00180">
    <property type="entry name" value="parB_part"/>
    <property type="match status" value="1"/>
</dbReference>
<protein>
    <submittedName>
        <fullName evidence="3">ParB/RepB/Spo0J family partition protein</fullName>
    </submittedName>
</protein>
<reference evidence="3 6" key="2">
    <citation type="journal article" date="2019" name="Nat. Med.">
        <title>A library of human gut bacterial isolates paired with longitudinal multiomics data enables mechanistic microbiome research.</title>
        <authorList>
            <person name="Poyet M."/>
            <person name="Groussin M."/>
            <person name="Gibbons S.M."/>
            <person name="Avila-Pacheco J."/>
            <person name="Jiang X."/>
            <person name="Kearney S.M."/>
            <person name="Perrotta A.R."/>
            <person name="Berdy B."/>
            <person name="Zhao S."/>
            <person name="Lieberman T.D."/>
            <person name="Swanson P.K."/>
            <person name="Smith M."/>
            <person name="Roesemann S."/>
            <person name="Alexander J.E."/>
            <person name="Rich S.A."/>
            <person name="Livny J."/>
            <person name="Vlamakis H."/>
            <person name="Clish C."/>
            <person name="Bullock K."/>
            <person name="Deik A."/>
            <person name="Scott J."/>
            <person name="Pierce K.A."/>
            <person name="Xavier R.J."/>
            <person name="Alm E.J."/>
        </authorList>
    </citation>
    <scope>NUCLEOTIDE SEQUENCE [LARGE SCALE GENOMIC DNA]</scope>
    <source>
        <strain evidence="3 6">BIOML-A1</strain>
    </source>
</reference>
<dbReference type="GO" id="GO:0007059">
    <property type="term" value="P:chromosome segregation"/>
    <property type="evidence" value="ECO:0007669"/>
    <property type="project" value="TreeGrafter"/>
</dbReference>
<gene>
    <name evidence="4" type="ORF">DW927_18610</name>
    <name evidence="3" type="ORF">GMD50_03180</name>
</gene>
<dbReference type="SUPFAM" id="SSF109709">
    <property type="entry name" value="KorB DNA-binding domain-like"/>
    <property type="match status" value="1"/>
</dbReference>
<accession>A0A415NZP5</accession>
<dbReference type="InterPro" id="IPR003115">
    <property type="entry name" value="ParB_N"/>
</dbReference>
<dbReference type="AlphaFoldDB" id="A0A415NZP5"/>
<dbReference type="Proteomes" id="UP000478483">
    <property type="component" value="Unassembled WGS sequence"/>
</dbReference>
<dbReference type="EMBL" id="WNAJ01000002">
    <property type="protein sequence ID" value="MTR84072.1"/>
    <property type="molecule type" value="Genomic_DNA"/>
</dbReference>
<evidence type="ECO:0000313" key="4">
    <source>
        <dbReference type="EMBL" id="RHA62583.1"/>
    </source>
</evidence>
<dbReference type="EMBL" id="QSFP01000036">
    <property type="protein sequence ID" value="RHA62583.1"/>
    <property type="molecule type" value="Genomic_DNA"/>
</dbReference>
<evidence type="ECO:0000313" key="6">
    <source>
        <dbReference type="Proteomes" id="UP000478483"/>
    </source>
</evidence>
<dbReference type="GO" id="GO:0003677">
    <property type="term" value="F:DNA binding"/>
    <property type="evidence" value="ECO:0007669"/>
    <property type="project" value="InterPro"/>
</dbReference>
<evidence type="ECO:0000256" key="1">
    <source>
        <dbReference type="ARBA" id="ARBA00006295"/>
    </source>
</evidence>
<dbReference type="GO" id="GO:0005694">
    <property type="term" value="C:chromosome"/>
    <property type="evidence" value="ECO:0007669"/>
    <property type="project" value="TreeGrafter"/>
</dbReference>